<dbReference type="GO" id="GO:0055085">
    <property type="term" value="P:transmembrane transport"/>
    <property type="evidence" value="ECO:0007669"/>
    <property type="project" value="TreeGrafter"/>
</dbReference>
<organism evidence="10 11">
    <name type="scientific">Streptomyces alkaliphilus</name>
    <dbReference type="NCBI Taxonomy" id="1472722"/>
    <lineage>
        <taxon>Bacteria</taxon>
        <taxon>Bacillati</taxon>
        <taxon>Actinomycetota</taxon>
        <taxon>Actinomycetes</taxon>
        <taxon>Kitasatosporales</taxon>
        <taxon>Streptomycetaceae</taxon>
        <taxon>Streptomyces</taxon>
    </lineage>
</organism>
<feature type="region of interest" description="Disordered" evidence="8">
    <location>
        <begin position="109"/>
        <end position="128"/>
    </location>
</feature>
<feature type="transmembrane region" description="Helical" evidence="9">
    <location>
        <begin position="371"/>
        <end position="390"/>
    </location>
</feature>
<reference evidence="11" key="1">
    <citation type="submission" date="2019-10" db="EMBL/GenBank/DDBJ databases">
        <title>Streptomyces sp. nov., a novel actinobacterium isolated from alkaline environment.</title>
        <authorList>
            <person name="Golinska P."/>
        </authorList>
    </citation>
    <scope>NUCLEOTIDE SEQUENCE [LARGE SCALE GENOMIC DNA]</scope>
    <source>
        <strain evidence="11">DSM 42118</strain>
    </source>
</reference>
<evidence type="ECO:0000256" key="6">
    <source>
        <dbReference type="ARBA" id="ARBA00022989"/>
    </source>
</evidence>
<keyword evidence="3" id="KW-0813">Transport</keyword>
<accession>A0A7W3TA92</accession>
<dbReference type="GO" id="GO:0005886">
    <property type="term" value="C:plasma membrane"/>
    <property type="evidence" value="ECO:0007669"/>
    <property type="project" value="UniProtKB-SubCell"/>
</dbReference>
<protein>
    <submittedName>
        <fullName evidence="10">AI-2E family transporter</fullName>
    </submittedName>
</protein>
<evidence type="ECO:0000256" key="9">
    <source>
        <dbReference type="SAM" id="Phobius"/>
    </source>
</evidence>
<evidence type="ECO:0000256" key="7">
    <source>
        <dbReference type="ARBA" id="ARBA00023136"/>
    </source>
</evidence>
<feature type="transmembrane region" description="Helical" evidence="9">
    <location>
        <begin position="441"/>
        <end position="468"/>
    </location>
</feature>
<comment type="similarity">
    <text evidence="2">Belongs to the autoinducer-2 exporter (AI-2E) (TC 2.A.86) family.</text>
</comment>
<proteinExistence type="inferred from homology"/>
<gene>
    <name evidence="10" type="ORF">FNQ90_03090</name>
</gene>
<evidence type="ECO:0000256" key="4">
    <source>
        <dbReference type="ARBA" id="ARBA00022475"/>
    </source>
</evidence>
<feature type="transmembrane region" description="Helical" evidence="9">
    <location>
        <begin position="397"/>
        <end position="421"/>
    </location>
</feature>
<dbReference type="PANTHER" id="PTHR21716:SF53">
    <property type="entry name" value="PERMEASE PERM-RELATED"/>
    <property type="match status" value="1"/>
</dbReference>
<evidence type="ECO:0000256" key="8">
    <source>
        <dbReference type="SAM" id="MobiDB-lite"/>
    </source>
</evidence>
<evidence type="ECO:0000256" key="5">
    <source>
        <dbReference type="ARBA" id="ARBA00022692"/>
    </source>
</evidence>
<feature type="compositionally biased region" description="Basic and acidic residues" evidence="8">
    <location>
        <begin position="15"/>
        <end position="49"/>
    </location>
</feature>
<comment type="subcellular location">
    <subcellularLocation>
        <location evidence="1">Cell membrane</location>
        <topology evidence="1">Multi-pass membrane protein</topology>
    </subcellularLocation>
</comment>
<dbReference type="EMBL" id="VKHT01000043">
    <property type="protein sequence ID" value="MBB0243121.1"/>
    <property type="molecule type" value="Genomic_DNA"/>
</dbReference>
<dbReference type="RefSeq" id="WP_182604843.1">
    <property type="nucleotide sequence ID" value="NZ_VKHT01000043.1"/>
</dbReference>
<evidence type="ECO:0000313" key="10">
    <source>
        <dbReference type="EMBL" id="MBB0243121.1"/>
    </source>
</evidence>
<feature type="region of interest" description="Disordered" evidence="8">
    <location>
        <begin position="495"/>
        <end position="528"/>
    </location>
</feature>
<dbReference type="Proteomes" id="UP000538929">
    <property type="component" value="Unassembled WGS sequence"/>
</dbReference>
<feature type="region of interest" description="Disordered" evidence="8">
    <location>
        <begin position="15"/>
        <end position="69"/>
    </location>
</feature>
<comment type="caution">
    <text evidence="10">The sequence shown here is derived from an EMBL/GenBank/DDBJ whole genome shotgun (WGS) entry which is preliminary data.</text>
</comment>
<feature type="transmembrane region" description="Helical" evidence="9">
    <location>
        <begin position="343"/>
        <end position="365"/>
    </location>
</feature>
<dbReference type="AlphaFoldDB" id="A0A7W3TA92"/>
<dbReference type="Pfam" id="PF01594">
    <property type="entry name" value="AI-2E_transport"/>
    <property type="match status" value="1"/>
</dbReference>
<dbReference type="PANTHER" id="PTHR21716">
    <property type="entry name" value="TRANSMEMBRANE PROTEIN"/>
    <property type="match status" value="1"/>
</dbReference>
<keyword evidence="4" id="KW-1003">Cell membrane</keyword>
<name>A0A7W3TA92_9ACTN</name>
<evidence type="ECO:0000256" key="2">
    <source>
        <dbReference type="ARBA" id="ARBA00009773"/>
    </source>
</evidence>
<feature type="compositionally biased region" description="Low complexity" evidence="8">
    <location>
        <begin position="50"/>
        <end position="62"/>
    </location>
</feature>
<evidence type="ECO:0000313" key="11">
    <source>
        <dbReference type="Proteomes" id="UP000538929"/>
    </source>
</evidence>
<feature type="transmembrane region" description="Helical" evidence="9">
    <location>
        <begin position="288"/>
        <end position="308"/>
    </location>
</feature>
<keyword evidence="6 9" id="KW-1133">Transmembrane helix</keyword>
<evidence type="ECO:0000256" key="1">
    <source>
        <dbReference type="ARBA" id="ARBA00004651"/>
    </source>
</evidence>
<feature type="compositionally biased region" description="Low complexity" evidence="8">
    <location>
        <begin position="519"/>
        <end position="528"/>
    </location>
</feature>
<keyword evidence="11" id="KW-1185">Reference proteome</keyword>
<keyword evidence="7 9" id="KW-0472">Membrane</keyword>
<keyword evidence="5 9" id="KW-0812">Transmembrane</keyword>
<dbReference type="InterPro" id="IPR002549">
    <property type="entry name" value="AI-2E-like"/>
</dbReference>
<sequence length="528" mass="55352">MSAFDRLRSGLSRVADRFSSYREAAEKERERREQEAARRVEEDPREAERTTAGAGAEAAAPTAGGGHDAAVAAERPLVEGDEDTRPVQARTSAANVAAARKDAAADVDAGHVPPVGHHPGASPAAGGVSYRPAPAEALPWGLRVASELGWRLLVLAAAVWILIQVIGAISLLVISFAAGLLITALLQPFTGRLKRAGLGRGAATAVTSFMGFGVIGLVGWFVVWQVMENVDDLVESVTEGINELRDWVLDSPFGVSDEDITQVVDNVNQWIGEHSAELTTAGLEGANYAVRFFTGAGVTLFVVLFLLYDGRNIWYWFLKFIPASARPAVAGAGPRAWITLTGYVRGTVLVALIDALGIGLGLYILQVPMAVPLAVIVFLTAFVPILGAILSGALAVLVALVTEGFVTAVLVLGVVLLVQQIESQILQPFILGRLVRVHPLAVVLTVTAGTLLAGIPGAVVAVPLVAVLNTVVTYLRAYHDQVVVRADPRRSGATIAALAPEHDRGDFDGPGDDPGDGPGASRAPGRGS</sequence>
<feature type="transmembrane region" description="Helical" evidence="9">
    <location>
        <begin position="202"/>
        <end position="223"/>
    </location>
</feature>
<evidence type="ECO:0000256" key="3">
    <source>
        <dbReference type="ARBA" id="ARBA00022448"/>
    </source>
</evidence>